<sequence>MQSSKSNKSFDQTLNSNSGASASSTPLDASTFINAFSKLGLGNSDGQKSGDQGSNSLSHAAVFSAVQKYFSQNGDALANGQGHSDEHQTNFLSMVEQEAQGLMSTNSSGQGRGIGGSEGDVKSSVQLAKILFQNRNLLSKLAEAGGSSQASGNSAILSSVVGSFLGGSTSNNSNAANNMNPQAQTHGLQEMAASFLGPGNQTSNQNSGNSQGAGLAGLGSLAGNFLNSGNNSGNQQQQQQGHGNADSGLAGSLLHAVTGNKNQDDGNQGPSKHSQGGDGLMGKAINMFLQ</sequence>
<dbReference type="Proteomes" id="UP001212411">
    <property type="component" value="Chromosome 3"/>
</dbReference>
<feature type="compositionally biased region" description="Low complexity" evidence="1">
    <location>
        <begin position="226"/>
        <end position="245"/>
    </location>
</feature>
<organism evidence="2 3">
    <name type="scientific">Schizosaccharomyces osmophilus</name>
    <dbReference type="NCBI Taxonomy" id="2545709"/>
    <lineage>
        <taxon>Eukaryota</taxon>
        <taxon>Fungi</taxon>
        <taxon>Dikarya</taxon>
        <taxon>Ascomycota</taxon>
        <taxon>Taphrinomycotina</taxon>
        <taxon>Schizosaccharomycetes</taxon>
        <taxon>Schizosaccharomycetales</taxon>
        <taxon>Schizosaccharomycetaceae</taxon>
        <taxon>Schizosaccharomyces</taxon>
    </lineage>
</organism>
<dbReference type="KEGG" id="som:SOMG_04141"/>
<gene>
    <name evidence="2" type="ORF">SOMG_04141</name>
</gene>
<feature type="compositionally biased region" description="Low complexity" evidence="1">
    <location>
        <begin position="199"/>
        <end position="214"/>
    </location>
</feature>
<protein>
    <submittedName>
        <fullName evidence="2">Uncharacterized protein</fullName>
    </submittedName>
</protein>
<dbReference type="EMBL" id="CP115613">
    <property type="protein sequence ID" value="WBW74896.1"/>
    <property type="molecule type" value="Genomic_DNA"/>
</dbReference>
<reference evidence="2 3" key="1">
    <citation type="journal article" date="2023" name="G3 (Bethesda)">
        <title>A high-quality reference genome for the fission yeast Schizosaccharomyces osmophilus.</title>
        <authorList>
            <person name="Jia G.S."/>
            <person name="Zhang W.C."/>
            <person name="Liang Y."/>
            <person name="Liu X.H."/>
            <person name="Rhind N."/>
            <person name="Pidoux A."/>
            <person name="Brysch-Herzberg M."/>
            <person name="Du L.L."/>
        </authorList>
    </citation>
    <scope>NUCLEOTIDE SEQUENCE [LARGE SCALE GENOMIC DNA]</scope>
    <source>
        <strain evidence="2 3">CBS 15793</strain>
    </source>
</reference>
<keyword evidence="3" id="KW-1185">Reference proteome</keyword>
<dbReference type="GeneID" id="80877617"/>
<evidence type="ECO:0000256" key="1">
    <source>
        <dbReference type="SAM" id="MobiDB-lite"/>
    </source>
</evidence>
<evidence type="ECO:0000313" key="2">
    <source>
        <dbReference type="EMBL" id="WBW74896.1"/>
    </source>
</evidence>
<proteinExistence type="predicted"/>
<feature type="region of interest" description="Disordered" evidence="1">
    <location>
        <begin position="195"/>
        <end position="214"/>
    </location>
</feature>
<name>A0AAF0AWM7_9SCHI</name>
<dbReference type="AlphaFoldDB" id="A0AAF0AWM7"/>
<feature type="region of interest" description="Disordered" evidence="1">
    <location>
        <begin position="1"/>
        <end position="25"/>
    </location>
</feature>
<feature type="region of interest" description="Disordered" evidence="1">
    <location>
        <begin position="226"/>
        <end position="282"/>
    </location>
</feature>
<feature type="compositionally biased region" description="Polar residues" evidence="1">
    <location>
        <begin position="259"/>
        <end position="274"/>
    </location>
</feature>
<evidence type="ECO:0000313" key="3">
    <source>
        <dbReference type="Proteomes" id="UP001212411"/>
    </source>
</evidence>
<dbReference type="RefSeq" id="XP_056039139.1">
    <property type="nucleotide sequence ID" value="XM_056182928.1"/>
</dbReference>
<accession>A0AAF0AWM7</accession>